<sequence length="50" mass="5746">MSAQEEKKRQQHEYQQRVDAVRSGQQPGRVMLKRPEGAVAAKNARSFSLY</sequence>
<feature type="compositionally biased region" description="Basic and acidic residues" evidence="1">
    <location>
        <begin position="1"/>
        <end position="20"/>
    </location>
</feature>
<reference evidence="2 3" key="2">
    <citation type="submission" date="2020-06" db="EMBL/GenBank/DDBJ databases">
        <title>Polyphasic characterization of a Rahnella strain isolated from tree sap.</title>
        <authorList>
            <person name="Kim I.S."/>
        </authorList>
    </citation>
    <scope>NUCLEOTIDE SEQUENCE [LARGE SCALE GENOMIC DNA]</scope>
    <source>
        <strain evidence="2 3">SAP-1</strain>
    </source>
</reference>
<reference evidence="2 3" key="1">
    <citation type="submission" date="2020-01" db="EMBL/GenBank/DDBJ databases">
        <authorList>
            <person name="Lee S.D."/>
        </authorList>
    </citation>
    <scope>NUCLEOTIDE SEQUENCE [LARGE SCALE GENOMIC DNA]</scope>
    <source>
        <strain evidence="2 3">SAP-1</strain>
    </source>
</reference>
<name>A0A848MH07_9GAMM</name>
<organism evidence="2 3">
    <name type="scientific">Rouxiella aceris</name>
    <dbReference type="NCBI Taxonomy" id="2703884"/>
    <lineage>
        <taxon>Bacteria</taxon>
        <taxon>Pseudomonadati</taxon>
        <taxon>Pseudomonadota</taxon>
        <taxon>Gammaproteobacteria</taxon>
        <taxon>Enterobacterales</taxon>
        <taxon>Yersiniaceae</taxon>
        <taxon>Rouxiella</taxon>
    </lineage>
</organism>
<dbReference type="AlphaFoldDB" id="A0A848MH07"/>
<keyword evidence="3" id="KW-1185">Reference proteome</keyword>
<comment type="caution">
    <text evidence="2">The sequence shown here is derived from an EMBL/GenBank/DDBJ whole genome shotgun (WGS) entry which is preliminary data.</text>
</comment>
<feature type="region of interest" description="Disordered" evidence="1">
    <location>
        <begin position="1"/>
        <end position="31"/>
    </location>
</feature>
<evidence type="ECO:0000256" key="1">
    <source>
        <dbReference type="SAM" id="MobiDB-lite"/>
    </source>
</evidence>
<accession>A0A848MH07</accession>
<evidence type="ECO:0000313" key="3">
    <source>
        <dbReference type="Proteomes" id="UP000585363"/>
    </source>
</evidence>
<dbReference type="RefSeq" id="WP_169402653.1">
    <property type="nucleotide sequence ID" value="NZ_JAADJU010000004.1"/>
</dbReference>
<dbReference type="Proteomes" id="UP000585363">
    <property type="component" value="Unassembled WGS sequence"/>
</dbReference>
<gene>
    <name evidence="2" type="ORF">GW590_08760</name>
</gene>
<proteinExistence type="predicted"/>
<evidence type="ECO:0000313" key="2">
    <source>
        <dbReference type="EMBL" id="NMP26955.1"/>
    </source>
</evidence>
<protein>
    <submittedName>
        <fullName evidence="2">Uncharacterized protein</fullName>
    </submittedName>
</protein>
<dbReference type="EMBL" id="JAADJU010000004">
    <property type="protein sequence ID" value="NMP26955.1"/>
    <property type="molecule type" value="Genomic_DNA"/>
</dbReference>